<protein>
    <recommendedName>
        <fullName evidence="1">DUF7336 domain-containing protein</fullName>
    </recommendedName>
</protein>
<dbReference type="AlphaFoldDB" id="A0AAX3M1R7"/>
<evidence type="ECO:0000313" key="2">
    <source>
        <dbReference type="EMBL" id="WCT55875.1"/>
    </source>
</evidence>
<dbReference type="RefSeq" id="WP_273614222.1">
    <property type="nucleotide sequence ID" value="NZ_CP117416.1"/>
</dbReference>
<dbReference type="KEGG" id="pka:PQ456_22460"/>
<evidence type="ECO:0000313" key="3">
    <source>
        <dbReference type="Proteomes" id="UP001220509"/>
    </source>
</evidence>
<name>A0AAX3M1R7_9BACL</name>
<reference evidence="2 3" key="1">
    <citation type="submission" date="2023-02" db="EMBL/GenBank/DDBJ databases">
        <title>Genome sequence of Paenibacillus kyungheensis KACC 18744.</title>
        <authorList>
            <person name="Kim S."/>
            <person name="Heo J."/>
            <person name="Kwon S.-W."/>
        </authorList>
    </citation>
    <scope>NUCLEOTIDE SEQUENCE [LARGE SCALE GENOMIC DNA]</scope>
    <source>
        <strain evidence="2 3">KACC 18744</strain>
    </source>
</reference>
<gene>
    <name evidence="2" type="ORF">PQ456_22460</name>
</gene>
<keyword evidence="3" id="KW-1185">Reference proteome</keyword>
<dbReference type="Proteomes" id="UP001220509">
    <property type="component" value="Chromosome"/>
</dbReference>
<sequence>MITVFLLQHSYEVNGVENPKIIGIYSSREIAESTIIKYKKIPGFRNYPNEFFIDGYELDEDNWEEGFVSSFVLDDKRITE</sequence>
<dbReference type="InterPro" id="IPR055760">
    <property type="entry name" value="DUF7336"/>
</dbReference>
<organism evidence="2 3">
    <name type="scientific">Paenibacillus kyungheensis</name>
    <dbReference type="NCBI Taxonomy" id="1452732"/>
    <lineage>
        <taxon>Bacteria</taxon>
        <taxon>Bacillati</taxon>
        <taxon>Bacillota</taxon>
        <taxon>Bacilli</taxon>
        <taxon>Bacillales</taxon>
        <taxon>Paenibacillaceae</taxon>
        <taxon>Paenibacillus</taxon>
    </lineage>
</organism>
<accession>A0AAX3M1R7</accession>
<feature type="domain" description="DUF7336" evidence="1">
    <location>
        <begin position="3"/>
        <end position="67"/>
    </location>
</feature>
<dbReference type="Pfam" id="PF24024">
    <property type="entry name" value="DUF7336"/>
    <property type="match status" value="1"/>
</dbReference>
<dbReference type="EMBL" id="CP117416">
    <property type="protein sequence ID" value="WCT55875.1"/>
    <property type="molecule type" value="Genomic_DNA"/>
</dbReference>
<proteinExistence type="predicted"/>
<evidence type="ECO:0000259" key="1">
    <source>
        <dbReference type="Pfam" id="PF24024"/>
    </source>
</evidence>